<dbReference type="Proteomes" id="UP000549009">
    <property type="component" value="Unassembled WGS sequence"/>
</dbReference>
<sequence length="370" mass="39863">MVEEARDHRTIDLALGVPVAPPHPPDVIGSACTVLRSDLHNQYANPSGNEQLRAQLARLSPTPTDPETELTVTVGATEALYLAVQAAVDPGEEVVVFEPFYDNFLSAVALAGGVPRLVPLSPPDWRYDPERLRAAFNHQTRAVIVSTPNNPTGHMIGAGEWAEIADLCQRWNAVVISDEIYSAYAFDGHCHISAAEIPALRDRSFVVGSLSKSHSVAGWRIGFLRAAPALTAAARRIHVAVCAGTAAPLQEAVARVAAAHPDFTRAGDDLLAQRDRAIEVFDHVGLRCMAPDGGCYVMADISPFTDADSEAFAGRLLRDAQVFVAPGRYFHPEGSGLGDTFVRIAFNRPSAWFDAVESRLHGLRPHTARA</sequence>
<comment type="caution">
    <text evidence="7">The sequence shown here is derived from an EMBL/GenBank/DDBJ whole genome shotgun (WGS) entry which is preliminary data.</text>
</comment>
<protein>
    <recommendedName>
        <fullName evidence="5">Aminotransferase</fullName>
        <ecNumber evidence="5">2.6.1.-</ecNumber>
    </recommendedName>
</protein>
<gene>
    <name evidence="7" type="ORF">FHS40_008835</name>
</gene>
<dbReference type="InterPro" id="IPR015422">
    <property type="entry name" value="PyrdxlP-dep_Trfase_small"/>
</dbReference>
<dbReference type="Pfam" id="PF00155">
    <property type="entry name" value="Aminotran_1_2"/>
    <property type="match status" value="1"/>
</dbReference>
<dbReference type="PANTHER" id="PTHR43807:SF20">
    <property type="entry name" value="FI04487P"/>
    <property type="match status" value="1"/>
</dbReference>
<dbReference type="InterPro" id="IPR015421">
    <property type="entry name" value="PyrdxlP-dep_Trfase_major"/>
</dbReference>
<reference evidence="7 8" key="1">
    <citation type="submission" date="2020-08" db="EMBL/GenBank/DDBJ databases">
        <title>Genomic Encyclopedia of Type Strains, Phase III (KMG-III): the genomes of soil and plant-associated and newly described type strains.</title>
        <authorList>
            <person name="Whitman W."/>
        </authorList>
    </citation>
    <scope>NUCLEOTIDE SEQUENCE [LARGE SCALE GENOMIC DNA]</scope>
    <source>
        <strain evidence="7 8">CECT 3146</strain>
    </source>
</reference>
<evidence type="ECO:0000256" key="5">
    <source>
        <dbReference type="RuleBase" id="RU000481"/>
    </source>
</evidence>
<evidence type="ECO:0000256" key="2">
    <source>
        <dbReference type="ARBA" id="ARBA00022576"/>
    </source>
</evidence>
<dbReference type="Gene3D" id="3.40.640.10">
    <property type="entry name" value="Type I PLP-dependent aspartate aminotransferase-like (Major domain)"/>
    <property type="match status" value="1"/>
</dbReference>
<dbReference type="AlphaFoldDB" id="A0A7W8F0F6"/>
<dbReference type="RefSeq" id="WP_221516043.1">
    <property type="nucleotide sequence ID" value="NZ_BMSQ01000050.1"/>
</dbReference>
<dbReference type="InterPro" id="IPR004839">
    <property type="entry name" value="Aminotransferase_I/II_large"/>
</dbReference>
<proteinExistence type="inferred from homology"/>
<keyword evidence="3 5" id="KW-0808">Transferase</keyword>
<dbReference type="GO" id="GO:0016212">
    <property type="term" value="F:kynurenine-oxoglutarate transaminase activity"/>
    <property type="evidence" value="ECO:0007669"/>
    <property type="project" value="TreeGrafter"/>
</dbReference>
<feature type="domain" description="Aminotransferase class I/classII large" evidence="6">
    <location>
        <begin position="35"/>
        <end position="346"/>
    </location>
</feature>
<evidence type="ECO:0000256" key="1">
    <source>
        <dbReference type="ARBA" id="ARBA00001933"/>
    </source>
</evidence>
<dbReference type="PANTHER" id="PTHR43807">
    <property type="entry name" value="FI04487P"/>
    <property type="match status" value="1"/>
</dbReference>
<keyword evidence="2 5" id="KW-0032">Aminotransferase</keyword>
<dbReference type="SUPFAM" id="SSF53383">
    <property type="entry name" value="PLP-dependent transferases"/>
    <property type="match status" value="1"/>
</dbReference>
<dbReference type="GO" id="GO:0030170">
    <property type="term" value="F:pyridoxal phosphate binding"/>
    <property type="evidence" value="ECO:0007669"/>
    <property type="project" value="InterPro"/>
</dbReference>
<dbReference type="GO" id="GO:0005737">
    <property type="term" value="C:cytoplasm"/>
    <property type="evidence" value="ECO:0007669"/>
    <property type="project" value="TreeGrafter"/>
</dbReference>
<evidence type="ECO:0000313" key="8">
    <source>
        <dbReference type="Proteomes" id="UP000549009"/>
    </source>
</evidence>
<dbReference type="Gene3D" id="3.90.1150.10">
    <property type="entry name" value="Aspartate Aminotransferase, domain 1"/>
    <property type="match status" value="1"/>
</dbReference>
<accession>A0A7W8F0F6</accession>
<dbReference type="EMBL" id="JACHJD010000035">
    <property type="protein sequence ID" value="MBB5109705.1"/>
    <property type="molecule type" value="Genomic_DNA"/>
</dbReference>
<evidence type="ECO:0000313" key="7">
    <source>
        <dbReference type="EMBL" id="MBB5109705.1"/>
    </source>
</evidence>
<evidence type="ECO:0000256" key="3">
    <source>
        <dbReference type="ARBA" id="ARBA00022679"/>
    </source>
</evidence>
<name>A0A7W8F0F6_STRST</name>
<dbReference type="InterPro" id="IPR015424">
    <property type="entry name" value="PyrdxlP-dep_Trfase"/>
</dbReference>
<comment type="cofactor">
    <cofactor evidence="1 5">
        <name>pyridoxal 5'-phosphate</name>
        <dbReference type="ChEBI" id="CHEBI:597326"/>
    </cofactor>
</comment>
<dbReference type="InterPro" id="IPR051326">
    <property type="entry name" value="Kynurenine-oxoglutarate_AT"/>
</dbReference>
<evidence type="ECO:0000256" key="4">
    <source>
        <dbReference type="ARBA" id="ARBA00022898"/>
    </source>
</evidence>
<dbReference type="EC" id="2.6.1.-" evidence="5"/>
<keyword evidence="4" id="KW-0663">Pyridoxal phosphate</keyword>
<dbReference type="InterPro" id="IPR004838">
    <property type="entry name" value="NHTrfase_class1_PyrdxlP-BS"/>
</dbReference>
<comment type="similarity">
    <text evidence="5">Belongs to the class-I pyridoxal-phosphate-dependent aminotransferase family.</text>
</comment>
<keyword evidence="8" id="KW-1185">Reference proteome</keyword>
<dbReference type="CDD" id="cd00609">
    <property type="entry name" value="AAT_like"/>
    <property type="match status" value="1"/>
</dbReference>
<dbReference type="PROSITE" id="PS00105">
    <property type="entry name" value="AA_TRANSFER_CLASS_1"/>
    <property type="match status" value="1"/>
</dbReference>
<evidence type="ECO:0000259" key="6">
    <source>
        <dbReference type="Pfam" id="PF00155"/>
    </source>
</evidence>
<organism evidence="7 8">
    <name type="scientific">Streptomyces spectabilis</name>
    <dbReference type="NCBI Taxonomy" id="68270"/>
    <lineage>
        <taxon>Bacteria</taxon>
        <taxon>Bacillati</taxon>
        <taxon>Actinomycetota</taxon>
        <taxon>Actinomycetes</taxon>
        <taxon>Kitasatosporales</taxon>
        <taxon>Streptomycetaceae</taxon>
        <taxon>Streptomyces</taxon>
    </lineage>
</organism>